<dbReference type="AlphaFoldDB" id="A0A2P2BP89"/>
<evidence type="ECO:0000313" key="2">
    <source>
        <dbReference type="Proteomes" id="UP000245695"/>
    </source>
</evidence>
<dbReference type="KEGG" id="rhom:FRIFI_0626"/>
<reference evidence="1 2" key="1">
    <citation type="submission" date="2014-09" db="EMBL/GenBank/DDBJ databases">
        <authorList>
            <person name="Hornung B.V."/>
        </authorList>
    </citation>
    <scope>NUCLEOTIDE SEQUENCE [LARGE SCALE GENOMIC DNA]</scope>
    <source>
        <strain evidence="1 2">FRIFI</strain>
    </source>
</reference>
<dbReference type="Proteomes" id="UP000245695">
    <property type="component" value="Chromosome 1"/>
</dbReference>
<dbReference type="InterPro" id="IPR022476">
    <property type="entry name" value="Spore_YabP/YqfC"/>
</dbReference>
<sequence length="78" mass="8918">MIDISEELLVNKPTVTIISNTFVSIENYISIITYESDLIKIKTREKTIKICGSDLSLKYIQEEEIGVKGVIYTVEYID</sequence>
<evidence type="ECO:0000313" key="1">
    <source>
        <dbReference type="EMBL" id="CEI72173.1"/>
    </source>
</evidence>
<name>A0A2P2BP89_9FIRM</name>
<gene>
    <name evidence="1" type="ORF">FRIFI_0626</name>
</gene>
<organism evidence="1 2">
    <name type="scientific">Romboutsia hominis</name>
    <dbReference type="NCBI Taxonomy" id="1507512"/>
    <lineage>
        <taxon>Bacteria</taxon>
        <taxon>Bacillati</taxon>
        <taxon>Bacillota</taxon>
        <taxon>Clostridia</taxon>
        <taxon>Peptostreptococcales</taxon>
        <taxon>Peptostreptococcaceae</taxon>
        <taxon>Romboutsia</taxon>
    </lineage>
</organism>
<dbReference type="EMBL" id="LN650648">
    <property type="protein sequence ID" value="CEI72173.1"/>
    <property type="molecule type" value="Genomic_DNA"/>
</dbReference>
<dbReference type="Pfam" id="PF07873">
    <property type="entry name" value="YabP"/>
    <property type="match status" value="1"/>
</dbReference>
<protein>
    <submittedName>
        <fullName evidence="1">YabP family</fullName>
    </submittedName>
</protein>
<keyword evidence="2" id="KW-1185">Reference proteome</keyword>
<proteinExistence type="predicted"/>
<dbReference type="RefSeq" id="WP_092927041.1">
    <property type="nucleotide sequence ID" value="NZ_FJTZ01000012.1"/>
</dbReference>
<accession>A0A2P2BP89</accession>